<dbReference type="Pfam" id="PF14145">
    <property type="entry name" value="YrhK"/>
    <property type="match status" value="1"/>
</dbReference>
<dbReference type="Proteomes" id="UP000703038">
    <property type="component" value="Unassembled WGS sequence"/>
</dbReference>
<dbReference type="EMBL" id="JAFBBK010000001">
    <property type="protein sequence ID" value="MBM7413441.1"/>
    <property type="molecule type" value="Genomic_DNA"/>
</dbReference>
<dbReference type="InterPro" id="IPR025424">
    <property type="entry name" value="YrhK_domain"/>
</dbReference>
<evidence type="ECO:0000256" key="1">
    <source>
        <dbReference type="SAM" id="Phobius"/>
    </source>
</evidence>
<sequence>MGIDTDGKTLTLTIGHDELIVRQRWEVISIVNDIAIAVWFIVGSVLFFSESTTEIGTVLFLLGSIELLVRPVIRLVRRVHIRRLRGASDGVDSLDF</sequence>
<protein>
    <recommendedName>
        <fullName evidence="2">YrhK domain-containing protein</fullName>
    </recommendedName>
</protein>
<keyword evidence="1" id="KW-0472">Membrane</keyword>
<feature type="domain" description="YrhK" evidence="2">
    <location>
        <begin position="23"/>
        <end position="78"/>
    </location>
</feature>
<reference evidence="3 4" key="1">
    <citation type="submission" date="2021-01" db="EMBL/GenBank/DDBJ databases">
        <title>Genomics of switchgrass bacterial isolates.</title>
        <authorList>
            <person name="Shade A."/>
        </authorList>
    </citation>
    <scope>NUCLEOTIDE SEQUENCE [LARGE SCALE GENOMIC DNA]</scope>
    <source>
        <strain evidence="3 4">PvP111</strain>
    </source>
</reference>
<evidence type="ECO:0000313" key="4">
    <source>
        <dbReference type="Proteomes" id="UP000703038"/>
    </source>
</evidence>
<feature type="transmembrane region" description="Helical" evidence="1">
    <location>
        <begin position="30"/>
        <end position="49"/>
    </location>
</feature>
<dbReference type="RefSeq" id="WP_307806107.1">
    <property type="nucleotide sequence ID" value="NZ_JAFBBK010000001.1"/>
</dbReference>
<gene>
    <name evidence="3" type="ORF">JOE42_000174</name>
</gene>
<name>A0ABS2KN89_9NOCA</name>
<feature type="transmembrane region" description="Helical" evidence="1">
    <location>
        <begin position="55"/>
        <end position="73"/>
    </location>
</feature>
<evidence type="ECO:0000259" key="2">
    <source>
        <dbReference type="Pfam" id="PF14145"/>
    </source>
</evidence>
<keyword evidence="1" id="KW-1133">Transmembrane helix</keyword>
<proteinExistence type="predicted"/>
<keyword evidence="4" id="KW-1185">Reference proteome</keyword>
<organism evidence="3 4">
    <name type="scientific">Rhodococcoides corynebacterioides</name>
    <dbReference type="NCBI Taxonomy" id="53972"/>
    <lineage>
        <taxon>Bacteria</taxon>
        <taxon>Bacillati</taxon>
        <taxon>Actinomycetota</taxon>
        <taxon>Actinomycetes</taxon>
        <taxon>Mycobacteriales</taxon>
        <taxon>Nocardiaceae</taxon>
        <taxon>Rhodococcoides</taxon>
    </lineage>
</organism>
<accession>A0ABS2KN89</accession>
<keyword evidence="1" id="KW-0812">Transmembrane</keyword>
<comment type="caution">
    <text evidence="3">The sequence shown here is derived from an EMBL/GenBank/DDBJ whole genome shotgun (WGS) entry which is preliminary data.</text>
</comment>
<evidence type="ECO:0000313" key="3">
    <source>
        <dbReference type="EMBL" id="MBM7413441.1"/>
    </source>
</evidence>